<dbReference type="PIRSF" id="PIRSF016817">
    <property type="entry name" value="UCP016817_carboligase"/>
    <property type="match status" value="1"/>
</dbReference>
<evidence type="ECO:0000259" key="5">
    <source>
        <dbReference type="PROSITE" id="PS50975"/>
    </source>
</evidence>
<name>A0A8G0ZXD1_9EURY</name>
<dbReference type="InterPro" id="IPR016677">
    <property type="entry name" value="UCP016817_carboligase"/>
</dbReference>
<dbReference type="InterPro" id="IPR003806">
    <property type="entry name" value="ATP-grasp_PylC-type"/>
</dbReference>
<sequence>MKRVLVVGFATRHVVQSARRAGYEVYAVDHFCDQDLCRDAERHLKFEELDEIPDLVSEICNGHTVDWLVTTSGAEELSVPVPHAGPSAECSAKFLDKLEIQHFLEDAGIPTPPLADGRFPAMVKPRHGAGGWRNRLVRSAAELRAWEEEWPDVPAITQQVVEGVPASVSCVCDGKRAVALAVNEQLLRGGDGDRAYGFSGSVTPFVHPLAARMMGIAEEAVARSGCVGSVGVDFVVGPDGLWAIEINPRFQGTLDTVEASIEQSVFLHHLNACTGRLPAARPAPCRVAARGILFADRDLVVKQDLSSLSSCIADIPWPGTEVEEGSAVVSVYGSGPDRATALASLDRNITRVRQYMS</sequence>
<dbReference type="AlphaFoldDB" id="A0A8G0ZXD1"/>
<reference evidence="6" key="1">
    <citation type="journal article" date="2005" name="Int. J. Syst. Evol. Microbiol.">
        <title>Methanofollis formosanus sp. nov., isolated from a fish pond.</title>
        <authorList>
            <person name="Wu S.Y."/>
            <person name="Chen S.C."/>
            <person name="Lai M.C."/>
        </authorList>
    </citation>
    <scope>NUCLEOTIDE SEQUENCE</scope>
    <source>
        <strain evidence="6">ML15</strain>
    </source>
</reference>
<keyword evidence="3 4" id="KW-0067">ATP-binding</keyword>
<dbReference type="OrthoDB" id="11959at2157"/>
<protein>
    <submittedName>
        <fullName evidence="6">ATP-grasp domain-containing protein</fullName>
    </submittedName>
</protein>
<dbReference type="Gene3D" id="3.30.470.20">
    <property type="entry name" value="ATP-grasp fold, B domain"/>
    <property type="match status" value="1"/>
</dbReference>
<keyword evidence="2 4" id="KW-0547">Nucleotide-binding</keyword>
<evidence type="ECO:0000256" key="4">
    <source>
        <dbReference type="PROSITE-ProRule" id="PRU00409"/>
    </source>
</evidence>
<keyword evidence="7" id="KW-1185">Reference proteome</keyword>
<dbReference type="Proteomes" id="UP000826709">
    <property type="component" value="Chromosome"/>
</dbReference>
<dbReference type="KEGG" id="mfk:E2N92_02085"/>
<proteinExistence type="predicted"/>
<dbReference type="PANTHER" id="PTHR43055:SF1">
    <property type="entry name" value="FORMATE-DEPENDENT PHOSPHORIBOSYLGLYCINAMIDE FORMYLTRANSFERASE"/>
    <property type="match status" value="1"/>
</dbReference>
<dbReference type="RefSeq" id="WP_220682050.1">
    <property type="nucleotide sequence ID" value="NZ_CP037968.1"/>
</dbReference>
<evidence type="ECO:0000313" key="6">
    <source>
        <dbReference type="EMBL" id="QYZ78304.1"/>
    </source>
</evidence>
<evidence type="ECO:0000256" key="2">
    <source>
        <dbReference type="ARBA" id="ARBA00022741"/>
    </source>
</evidence>
<feature type="domain" description="ATP-grasp" evidence="5">
    <location>
        <begin position="71"/>
        <end position="274"/>
    </location>
</feature>
<dbReference type="InterPro" id="IPR011761">
    <property type="entry name" value="ATP-grasp"/>
</dbReference>
<evidence type="ECO:0000256" key="1">
    <source>
        <dbReference type="ARBA" id="ARBA00022598"/>
    </source>
</evidence>
<dbReference type="GO" id="GO:0005524">
    <property type="term" value="F:ATP binding"/>
    <property type="evidence" value="ECO:0007669"/>
    <property type="project" value="UniProtKB-UniRule"/>
</dbReference>
<reference evidence="6" key="2">
    <citation type="submission" date="2019-03" db="EMBL/GenBank/DDBJ databases">
        <authorList>
            <person name="Chen S.-C."/>
            <person name="Wu S.-Y."/>
            <person name="Lai M.-C."/>
        </authorList>
    </citation>
    <scope>NUCLEOTIDE SEQUENCE</scope>
    <source>
        <strain evidence="6">ML15</strain>
    </source>
</reference>
<dbReference type="Pfam" id="PF02655">
    <property type="entry name" value="ATP-grasp_3"/>
    <property type="match status" value="1"/>
</dbReference>
<gene>
    <name evidence="6" type="ORF">E2N92_02085</name>
</gene>
<dbReference type="GO" id="GO:0046872">
    <property type="term" value="F:metal ion binding"/>
    <property type="evidence" value="ECO:0007669"/>
    <property type="project" value="InterPro"/>
</dbReference>
<evidence type="ECO:0000313" key="7">
    <source>
        <dbReference type="Proteomes" id="UP000826709"/>
    </source>
</evidence>
<dbReference type="SUPFAM" id="SSF56059">
    <property type="entry name" value="Glutathione synthetase ATP-binding domain-like"/>
    <property type="match status" value="1"/>
</dbReference>
<keyword evidence="1" id="KW-0436">Ligase</keyword>
<dbReference type="PROSITE" id="PS50975">
    <property type="entry name" value="ATP_GRASP"/>
    <property type="match status" value="1"/>
</dbReference>
<accession>A0A8G0ZXD1</accession>
<evidence type="ECO:0000256" key="3">
    <source>
        <dbReference type="ARBA" id="ARBA00022840"/>
    </source>
</evidence>
<dbReference type="EMBL" id="CP037968">
    <property type="protein sequence ID" value="QYZ78304.1"/>
    <property type="molecule type" value="Genomic_DNA"/>
</dbReference>
<dbReference type="PANTHER" id="PTHR43055">
    <property type="entry name" value="FORMATE-DEPENDENT PHOSPHORIBOSYLGLYCINAMIDE FORMYLTRANSFERASE"/>
    <property type="match status" value="1"/>
</dbReference>
<dbReference type="GO" id="GO:0016874">
    <property type="term" value="F:ligase activity"/>
    <property type="evidence" value="ECO:0007669"/>
    <property type="project" value="UniProtKB-KW"/>
</dbReference>
<organism evidence="6 7">
    <name type="scientific">Methanofollis formosanus</name>
    <dbReference type="NCBI Taxonomy" id="299308"/>
    <lineage>
        <taxon>Archaea</taxon>
        <taxon>Methanobacteriati</taxon>
        <taxon>Methanobacteriota</taxon>
        <taxon>Stenosarchaea group</taxon>
        <taxon>Methanomicrobia</taxon>
        <taxon>Methanomicrobiales</taxon>
        <taxon>Methanomicrobiaceae</taxon>
        <taxon>Methanofollis</taxon>
    </lineage>
</organism>
<dbReference type="GO" id="GO:0005829">
    <property type="term" value="C:cytosol"/>
    <property type="evidence" value="ECO:0007669"/>
    <property type="project" value="TreeGrafter"/>
</dbReference>